<evidence type="ECO:0000313" key="2">
    <source>
        <dbReference type="EMBL" id="RPA74702.1"/>
    </source>
</evidence>
<protein>
    <submittedName>
        <fullName evidence="2">Uncharacterized protein</fullName>
    </submittedName>
</protein>
<gene>
    <name evidence="2" type="ORF">BJ508DRAFT_332773</name>
</gene>
<sequence>MPAVPRRKFGPTVPPSDLHPEVVILPSRRKIDPNGRSFMRFTPCAVRSRLGFDHCTVRNVLTDTCSDSSLIDAKLFYSVYPNAKVHTYMRSRIAGIGSKNTQGFAIVPLQLEMTCDEGPAVLVELDVEFHLLDDFGPEVLIGSDSLQRYRFVIDYSDQKLSTKDGVYSAPIVITKNTAPPVPVFCRTLTVVPANATKIVAISHGPLQKDVPYLMIPYSLTTPGKPISVHMPRGILDQSVKIISFTNRTADPINLAKHLQLGLAYPIMGDDMVQKTKLTVVLADQLREPTGTRVNTGTDPPAAQELAELMNVELFAEPHPDDAIPQMTQPQPPTSINRMDLANLLNPSDSTIAASTPLEEPPNPVRKEPDKPRPPHVELADSKDAPPRAA</sequence>
<dbReference type="AlphaFoldDB" id="A0A3N4HLJ7"/>
<dbReference type="OrthoDB" id="2283961at2759"/>
<accession>A0A3N4HLJ7</accession>
<dbReference type="InterPro" id="IPR021109">
    <property type="entry name" value="Peptidase_aspartic_dom_sf"/>
</dbReference>
<feature type="region of interest" description="Disordered" evidence="1">
    <location>
        <begin position="344"/>
        <end position="389"/>
    </location>
</feature>
<dbReference type="Gene3D" id="2.40.70.10">
    <property type="entry name" value="Acid Proteases"/>
    <property type="match status" value="1"/>
</dbReference>
<evidence type="ECO:0000256" key="1">
    <source>
        <dbReference type="SAM" id="MobiDB-lite"/>
    </source>
</evidence>
<evidence type="ECO:0000313" key="3">
    <source>
        <dbReference type="Proteomes" id="UP000275078"/>
    </source>
</evidence>
<keyword evidence="3" id="KW-1185">Reference proteome</keyword>
<name>A0A3N4HLJ7_ASCIM</name>
<feature type="compositionally biased region" description="Polar residues" evidence="1">
    <location>
        <begin position="344"/>
        <end position="353"/>
    </location>
</feature>
<dbReference type="Proteomes" id="UP000275078">
    <property type="component" value="Unassembled WGS sequence"/>
</dbReference>
<feature type="compositionally biased region" description="Basic and acidic residues" evidence="1">
    <location>
        <begin position="364"/>
        <end position="389"/>
    </location>
</feature>
<dbReference type="EMBL" id="ML119782">
    <property type="protein sequence ID" value="RPA74702.1"/>
    <property type="molecule type" value="Genomic_DNA"/>
</dbReference>
<organism evidence="2 3">
    <name type="scientific">Ascobolus immersus RN42</name>
    <dbReference type="NCBI Taxonomy" id="1160509"/>
    <lineage>
        <taxon>Eukaryota</taxon>
        <taxon>Fungi</taxon>
        <taxon>Dikarya</taxon>
        <taxon>Ascomycota</taxon>
        <taxon>Pezizomycotina</taxon>
        <taxon>Pezizomycetes</taxon>
        <taxon>Pezizales</taxon>
        <taxon>Ascobolaceae</taxon>
        <taxon>Ascobolus</taxon>
    </lineage>
</organism>
<reference evidence="2 3" key="1">
    <citation type="journal article" date="2018" name="Nat. Ecol. Evol.">
        <title>Pezizomycetes genomes reveal the molecular basis of ectomycorrhizal truffle lifestyle.</title>
        <authorList>
            <person name="Murat C."/>
            <person name="Payen T."/>
            <person name="Noel B."/>
            <person name="Kuo A."/>
            <person name="Morin E."/>
            <person name="Chen J."/>
            <person name="Kohler A."/>
            <person name="Krizsan K."/>
            <person name="Balestrini R."/>
            <person name="Da Silva C."/>
            <person name="Montanini B."/>
            <person name="Hainaut M."/>
            <person name="Levati E."/>
            <person name="Barry K.W."/>
            <person name="Belfiori B."/>
            <person name="Cichocki N."/>
            <person name="Clum A."/>
            <person name="Dockter R.B."/>
            <person name="Fauchery L."/>
            <person name="Guy J."/>
            <person name="Iotti M."/>
            <person name="Le Tacon F."/>
            <person name="Lindquist E.A."/>
            <person name="Lipzen A."/>
            <person name="Malagnac F."/>
            <person name="Mello A."/>
            <person name="Molinier V."/>
            <person name="Miyauchi S."/>
            <person name="Poulain J."/>
            <person name="Riccioni C."/>
            <person name="Rubini A."/>
            <person name="Sitrit Y."/>
            <person name="Splivallo R."/>
            <person name="Traeger S."/>
            <person name="Wang M."/>
            <person name="Zifcakova L."/>
            <person name="Wipf D."/>
            <person name="Zambonelli A."/>
            <person name="Paolocci F."/>
            <person name="Nowrousian M."/>
            <person name="Ottonello S."/>
            <person name="Baldrian P."/>
            <person name="Spatafora J.W."/>
            <person name="Henrissat B."/>
            <person name="Nagy L.G."/>
            <person name="Aury J.M."/>
            <person name="Wincker P."/>
            <person name="Grigoriev I.V."/>
            <person name="Bonfante P."/>
            <person name="Martin F.M."/>
        </authorList>
    </citation>
    <scope>NUCLEOTIDE SEQUENCE [LARGE SCALE GENOMIC DNA]</scope>
    <source>
        <strain evidence="2 3">RN42</strain>
    </source>
</reference>
<proteinExistence type="predicted"/>